<dbReference type="InterPro" id="IPR002173">
    <property type="entry name" value="Carboh/pur_kinase_PfkB_CS"/>
</dbReference>
<dbReference type="GO" id="GO:0016301">
    <property type="term" value="F:kinase activity"/>
    <property type="evidence" value="ECO:0007669"/>
    <property type="project" value="UniProtKB-KW"/>
</dbReference>
<feature type="domain" description="Carbohydrate kinase PfkB" evidence="4">
    <location>
        <begin position="15"/>
        <end position="280"/>
    </location>
</feature>
<dbReference type="EMBL" id="JADFFL010000008">
    <property type="protein sequence ID" value="MBE9663949.1"/>
    <property type="molecule type" value="Genomic_DNA"/>
</dbReference>
<evidence type="ECO:0000256" key="2">
    <source>
        <dbReference type="ARBA" id="ARBA00022679"/>
    </source>
</evidence>
<evidence type="ECO:0000313" key="6">
    <source>
        <dbReference type="Proteomes" id="UP000622475"/>
    </source>
</evidence>
<dbReference type="RefSeq" id="WP_194113197.1">
    <property type="nucleotide sequence ID" value="NZ_JADFFL010000008.1"/>
</dbReference>
<keyword evidence="2" id="KW-0808">Transferase</keyword>
<dbReference type="SUPFAM" id="SSF53613">
    <property type="entry name" value="Ribokinase-like"/>
    <property type="match status" value="1"/>
</dbReference>
<dbReference type="CDD" id="cd01167">
    <property type="entry name" value="bac_FRK"/>
    <property type="match status" value="1"/>
</dbReference>
<proteinExistence type="inferred from homology"/>
<dbReference type="AlphaFoldDB" id="A0A929PY96"/>
<dbReference type="InterPro" id="IPR011611">
    <property type="entry name" value="PfkB_dom"/>
</dbReference>
<dbReference type="Gene3D" id="3.40.1190.20">
    <property type="match status" value="1"/>
</dbReference>
<sequence length="287" mass="31179">MGKQVLSFGEVLWDAFGEEKMAGGAPMNVARHLVQQGVDTLFASRIGTDASGYDLAGFLKNNGLYSDLIQHDKELPTCEVTVQLDDHGHATYIIPQPVSWDNIKADDKLLDAAKATDVIVFGSLAARDKTTRDTLHTLLDESDAIKVFDVNLRAPHYELSTLELFAAKADIIKMNEDEANLLIGSSNGDALQTKIIEFQKTYHNDTIVITRGGDGAIVWHDEKLYEHAGVPVNAVDTVGAGDSFLATFIAGLLDERPIPEILDRACKVGAYVATQRGANPVYPEGLL</sequence>
<evidence type="ECO:0000256" key="1">
    <source>
        <dbReference type="ARBA" id="ARBA00010688"/>
    </source>
</evidence>
<dbReference type="Proteomes" id="UP000622475">
    <property type="component" value="Unassembled WGS sequence"/>
</dbReference>
<name>A0A929PY96_9SPHI</name>
<keyword evidence="3 5" id="KW-0418">Kinase</keyword>
<evidence type="ECO:0000256" key="3">
    <source>
        <dbReference type="ARBA" id="ARBA00022777"/>
    </source>
</evidence>
<keyword evidence="6" id="KW-1185">Reference proteome</keyword>
<reference evidence="5" key="1">
    <citation type="submission" date="2020-10" db="EMBL/GenBank/DDBJ databases">
        <title>Mucilaginibacter mali sp. nov., isolated from rhizosphere soil of apple orchard.</title>
        <authorList>
            <person name="Lee J.-S."/>
            <person name="Kim H.S."/>
            <person name="Kim J.-S."/>
        </authorList>
    </citation>
    <scope>NUCLEOTIDE SEQUENCE</scope>
    <source>
        <strain evidence="5">KCTC 22746</strain>
    </source>
</reference>
<evidence type="ECO:0000259" key="4">
    <source>
        <dbReference type="Pfam" id="PF00294"/>
    </source>
</evidence>
<dbReference type="PANTHER" id="PTHR43085">
    <property type="entry name" value="HEXOKINASE FAMILY MEMBER"/>
    <property type="match status" value="1"/>
</dbReference>
<accession>A0A929PY96</accession>
<dbReference type="InterPro" id="IPR050306">
    <property type="entry name" value="PfkB_Carbo_kinase"/>
</dbReference>
<gene>
    <name evidence="5" type="ORF">IRJ16_18850</name>
</gene>
<dbReference type="InterPro" id="IPR029056">
    <property type="entry name" value="Ribokinase-like"/>
</dbReference>
<dbReference type="Pfam" id="PF00294">
    <property type="entry name" value="PfkB"/>
    <property type="match status" value="1"/>
</dbReference>
<protein>
    <submittedName>
        <fullName evidence="5">Carbohydrate kinase</fullName>
    </submittedName>
</protein>
<comment type="similarity">
    <text evidence="1">Belongs to the carbohydrate kinase PfkB family.</text>
</comment>
<dbReference type="PANTHER" id="PTHR43085:SF57">
    <property type="entry name" value="CARBOHYDRATE KINASE PFKB DOMAIN-CONTAINING PROTEIN"/>
    <property type="match status" value="1"/>
</dbReference>
<comment type="caution">
    <text evidence="5">The sequence shown here is derived from an EMBL/GenBank/DDBJ whole genome shotgun (WGS) entry which is preliminary data.</text>
</comment>
<organism evidence="5 6">
    <name type="scientific">Mucilaginibacter myungsuensis</name>
    <dbReference type="NCBI Taxonomy" id="649104"/>
    <lineage>
        <taxon>Bacteria</taxon>
        <taxon>Pseudomonadati</taxon>
        <taxon>Bacteroidota</taxon>
        <taxon>Sphingobacteriia</taxon>
        <taxon>Sphingobacteriales</taxon>
        <taxon>Sphingobacteriaceae</taxon>
        <taxon>Mucilaginibacter</taxon>
    </lineage>
</organism>
<evidence type="ECO:0000313" key="5">
    <source>
        <dbReference type="EMBL" id="MBE9663949.1"/>
    </source>
</evidence>
<dbReference type="PROSITE" id="PS00583">
    <property type="entry name" value="PFKB_KINASES_1"/>
    <property type="match status" value="1"/>
</dbReference>